<evidence type="ECO:0000313" key="2">
    <source>
        <dbReference type="Proteomes" id="UP000815325"/>
    </source>
</evidence>
<dbReference type="SUPFAM" id="SSF53335">
    <property type="entry name" value="S-adenosyl-L-methionine-dependent methyltransferases"/>
    <property type="match status" value="1"/>
</dbReference>
<reference evidence="1" key="1">
    <citation type="submission" date="2017-08" db="EMBL/GenBank/DDBJ databases">
        <authorList>
            <person name="Polle J.E."/>
            <person name="Barry K."/>
            <person name="Cushman J."/>
            <person name="Schmutz J."/>
            <person name="Tran D."/>
            <person name="Hathwaick L.T."/>
            <person name="Yim W.C."/>
            <person name="Jenkins J."/>
            <person name="Mckie-Krisberg Z.M."/>
            <person name="Prochnik S."/>
            <person name="Lindquist E."/>
            <person name="Dockter R.B."/>
            <person name="Adam C."/>
            <person name="Molina H."/>
            <person name="Bunkerborg J."/>
            <person name="Jin E."/>
            <person name="Buchheim M."/>
            <person name="Magnuson J."/>
        </authorList>
    </citation>
    <scope>NUCLEOTIDE SEQUENCE</scope>
    <source>
        <strain evidence="1">CCAP 19/18</strain>
    </source>
</reference>
<protein>
    <recommendedName>
        <fullName evidence="3">Methyltransferase type 11 domain-containing protein</fullName>
    </recommendedName>
</protein>
<evidence type="ECO:0000313" key="1">
    <source>
        <dbReference type="EMBL" id="KAF5837909.1"/>
    </source>
</evidence>
<dbReference type="InterPro" id="IPR029063">
    <property type="entry name" value="SAM-dependent_MTases_sf"/>
</dbReference>
<dbReference type="Proteomes" id="UP000815325">
    <property type="component" value="Unassembled WGS sequence"/>
</dbReference>
<name>A0ABQ7GTH6_DUNSA</name>
<evidence type="ECO:0008006" key="3">
    <source>
        <dbReference type="Google" id="ProtNLM"/>
    </source>
</evidence>
<proteinExistence type="predicted"/>
<accession>A0ABQ7GTH6</accession>
<keyword evidence="2" id="KW-1185">Reference proteome</keyword>
<gene>
    <name evidence="1" type="ORF">DUNSADRAFT_3686</name>
</gene>
<sequence>MFFLHLFSSSSVSIEDAESTGASAHPELLGTSPFRQAEAEEMFSCLLHGEVAICSLGGGPGSDAVAVQRLLRKMRRSNHVANILICNNTLNWEHAASAPGFSFLEYTFNRDFVHQTEVLEEIQTAKVVTVTCCLDYVSQPVQYMEELLALMPPGSLLIVAEPLRIPVQVKLALDEAVGHDQHVVYNSRSDPDPRFSGKYFEWEHGTSRHKPQALEAMMTMN</sequence>
<comment type="caution">
    <text evidence="1">The sequence shown here is derived from an EMBL/GenBank/DDBJ whole genome shotgun (WGS) entry which is preliminary data.</text>
</comment>
<organism evidence="1 2">
    <name type="scientific">Dunaliella salina</name>
    <name type="common">Green alga</name>
    <name type="synonym">Protococcus salinus</name>
    <dbReference type="NCBI Taxonomy" id="3046"/>
    <lineage>
        <taxon>Eukaryota</taxon>
        <taxon>Viridiplantae</taxon>
        <taxon>Chlorophyta</taxon>
        <taxon>core chlorophytes</taxon>
        <taxon>Chlorophyceae</taxon>
        <taxon>CS clade</taxon>
        <taxon>Chlamydomonadales</taxon>
        <taxon>Dunaliellaceae</taxon>
        <taxon>Dunaliella</taxon>
    </lineage>
</organism>
<dbReference type="EMBL" id="MU069598">
    <property type="protein sequence ID" value="KAF5837909.1"/>
    <property type="molecule type" value="Genomic_DNA"/>
</dbReference>